<dbReference type="Proteomes" id="UP001549167">
    <property type="component" value="Unassembled WGS sequence"/>
</dbReference>
<comment type="caution">
    <text evidence="2">The sequence shown here is derived from an EMBL/GenBank/DDBJ whole genome shotgun (WGS) entry which is preliminary data.</text>
</comment>
<name>A0ABV2KS03_9BACI</name>
<evidence type="ECO:0000256" key="1">
    <source>
        <dbReference type="SAM" id="Phobius"/>
    </source>
</evidence>
<keyword evidence="1" id="KW-0472">Membrane</keyword>
<accession>A0ABV2KS03</accession>
<keyword evidence="1" id="KW-1133">Transmembrane helix</keyword>
<sequence length="87" mass="10170">MTLDNQNHEDKSTIDVMELPPRHTVHTTKRTRKGSEENLEDSTVITNKNDDTEPSLFYYKLSIHIVLVLFIILSLGIPIYYYFMLNP</sequence>
<reference evidence="2 3" key="1">
    <citation type="submission" date="2024-06" db="EMBL/GenBank/DDBJ databases">
        <title>Genomic Encyclopedia of Type Strains, Phase IV (KMG-IV): sequencing the most valuable type-strain genomes for metagenomic binning, comparative biology and taxonomic classification.</title>
        <authorList>
            <person name="Goeker M."/>
        </authorList>
    </citation>
    <scope>NUCLEOTIDE SEQUENCE [LARGE SCALE GENOMIC DNA]</scope>
    <source>
        <strain evidence="2 3">DSM 23520</strain>
    </source>
</reference>
<dbReference type="RefSeq" id="WP_354218882.1">
    <property type="nucleotide sequence ID" value="NZ_JBEPMX010000001.1"/>
</dbReference>
<organism evidence="2 3">
    <name type="scientific">Alkalibacillus flavidus</name>
    <dbReference type="NCBI Taxonomy" id="546021"/>
    <lineage>
        <taxon>Bacteria</taxon>
        <taxon>Bacillati</taxon>
        <taxon>Bacillota</taxon>
        <taxon>Bacilli</taxon>
        <taxon>Bacillales</taxon>
        <taxon>Bacillaceae</taxon>
        <taxon>Alkalibacillus</taxon>
    </lineage>
</organism>
<keyword evidence="1" id="KW-0812">Transmembrane</keyword>
<gene>
    <name evidence="2" type="ORF">ABID56_000437</name>
</gene>
<feature type="transmembrane region" description="Helical" evidence="1">
    <location>
        <begin position="61"/>
        <end position="83"/>
    </location>
</feature>
<evidence type="ECO:0000313" key="3">
    <source>
        <dbReference type="Proteomes" id="UP001549167"/>
    </source>
</evidence>
<proteinExistence type="predicted"/>
<protein>
    <submittedName>
        <fullName evidence="2">Uncharacterized protein</fullName>
    </submittedName>
</protein>
<dbReference type="EMBL" id="JBEPMX010000001">
    <property type="protein sequence ID" value="MET3682358.1"/>
    <property type="molecule type" value="Genomic_DNA"/>
</dbReference>
<evidence type="ECO:0000313" key="2">
    <source>
        <dbReference type="EMBL" id="MET3682358.1"/>
    </source>
</evidence>
<keyword evidence="3" id="KW-1185">Reference proteome</keyword>